<evidence type="ECO:0000313" key="5">
    <source>
        <dbReference type="Proteomes" id="UP001059041"/>
    </source>
</evidence>
<dbReference type="InterPro" id="IPR013783">
    <property type="entry name" value="Ig-like_fold"/>
</dbReference>
<evidence type="ECO:0000313" key="4">
    <source>
        <dbReference type="EMBL" id="KAI7811554.1"/>
    </source>
</evidence>
<name>A0A9W7X0H6_TRIRA</name>
<organism evidence="4 5">
    <name type="scientific">Triplophysa rosa</name>
    <name type="common">Cave loach</name>
    <dbReference type="NCBI Taxonomy" id="992332"/>
    <lineage>
        <taxon>Eukaryota</taxon>
        <taxon>Metazoa</taxon>
        <taxon>Chordata</taxon>
        <taxon>Craniata</taxon>
        <taxon>Vertebrata</taxon>
        <taxon>Euteleostomi</taxon>
        <taxon>Actinopterygii</taxon>
        <taxon>Neopterygii</taxon>
        <taxon>Teleostei</taxon>
        <taxon>Ostariophysi</taxon>
        <taxon>Cypriniformes</taxon>
        <taxon>Nemacheilidae</taxon>
        <taxon>Triplophysa</taxon>
    </lineage>
</organism>
<proteinExistence type="inferred from homology"/>
<dbReference type="PANTHER" id="PTHR16165:SF23">
    <property type="entry name" value="NEUREXOPHILIN AND PC-ESTERASE DOMAIN FAMILY, MEMBER 5"/>
    <property type="match status" value="1"/>
</dbReference>
<keyword evidence="5" id="KW-1185">Reference proteome</keyword>
<dbReference type="Pfam" id="PF06312">
    <property type="entry name" value="Neurexophilin"/>
    <property type="match status" value="1"/>
</dbReference>
<evidence type="ECO:0000256" key="2">
    <source>
        <dbReference type="SAM" id="Phobius"/>
    </source>
</evidence>
<reference evidence="4" key="1">
    <citation type="submission" date="2021-02" db="EMBL/GenBank/DDBJ databases">
        <title>Comparative genomics reveals that relaxation of natural selection precedes convergent phenotypic evolution of cavefish.</title>
        <authorList>
            <person name="Peng Z."/>
        </authorList>
    </citation>
    <scope>NUCLEOTIDE SEQUENCE</scope>
    <source>
        <tissue evidence="4">Muscle</tissue>
    </source>
</reference>
<dbReference type="SUPFAM" id="SSF81296">
    <property type="entry name" value="E set domains"/>
    <property type="match status" value="1"/>
</dbReference>
<dbReference type="PANTHER" id="PTHR16165">
    <property type="entry name" value="NXPE FAMILY MEMBER"/>
    <property type="match status" value="1"/>
</dbReference>
<dbReference type="AlphaFoldDB" id="A0A9W7X0H6"/>
<comment type="similarity">
    <text evidence="1">Belongs to the NXPE family.</text>
</comment>
<dbReference type="InterPro" id="IPR057106">
    <property type="entry name" value="NXPE4_C"/>
</dbReference>
<keyword evidence="2" id="KW-0812">Transmembrane</keyword>
<dbReference type="Gene3D" id="2.60.40.10">
    <property type="entry name" value="Immunoglobulins"/>
    <property type="match status" value="1"/>
</dbReference>
<protein>
    <submittedName>
        <fullName evidence="4">NXPE family member 3-like</fullName>
    </submittedName>
</protein>
<gene>
    <name evidence="4" type="ORF">IRJ41_000075</name>
</gene>
<feature type="transmembrane region" description="Helical" evidence="2">
    <location>
        <begin position="21"/>
        <end position="42"/>
    </location>
</feature>
<comment type="caution">
    <text evidence="4">The sequence shown here is derived from an EMBL/GenBank/DDBJ whole genome shotgun (WGS) entry which is preliminary data.</text>
</comment>
<dbReference type="EMBL" id="JAFHDT010000003">
    <property type="protein sequence ID" value="KAI7811554.1"/>
    <property type="molecule type" value="Genomic_DNA"/>
</dbReference>
<evidence type="ECO:0000259" key="3">
    <source>
        <dbReference type="Pfam" id="PF24536"/>
    </source>
</evidence>
<sequence length="563" mass="64554">MLLQSTLRFNYIWKSMTLDYRLGRVSLFLLACFLTSACLVFWRLPTVRRFHPPSPKPARPKNASIISAQDMGITQEEWDRLRKACDWPGPDGEITRLDQSTSPVHTTFSVEGLNDTYKVGDTIRVTITARDHNNTVKSYGGDFFRAKLLNLTLKAGVYGEVVDHSNGTYTVDFLLPWEGQAQVDVFLIISSEGVHVLNKYFESKPHIRYHGYFEGPGADGVKIVEKVECNVKWGSAHVLWSKANCCCEYKDVQTGSVWQCERPRNLSCDYWVYHEHGEHQFPATPFERQLFSSKLTNVGIAAEKHIITVLPNASGIGEPERCRPGLTTPVPAGFYFQDVWKSFVCNTRRFNSQQRTSCLSNKILHFLGDSTTRQYFEFLERNVPGLKRMNLYTHHKNGPLMAVELKNNIIMHWRTHGFPLRFPKMPASDLHYISTEMDYITGGRETVVVFTFSAHMTLHPLTLYIHRVAKIREAVLRLLKRSPETTVIIKSGNTGLTAMEYGNEWYTRQLNTVMREMFSDIDNVIYMDVWQMTSCHYTHVNIHPGNVIISNEIDMILSFVCPS</sequence>
<feature type="domain" description="NXPE C-terminal" evidence="3">
    <location>
        <begin position="340"/>
        <end position="561"/>
    </location>
</feature>
<dbReference type="Proteomes" id="UP001059041">
    <property type="component" value="Linkage Group LG3"/>
</dbReference>
<dbReference type="GO" id="GO:0007399">
    <property type="term" value="P:nervous system development"/>
    <property type="evidence" value="ECO:0007669"/>
    <property type="project" value="UniProtKB-ARBA"/>
</dbReference>
<dbReference type="OrthoDB" id="5950832at2759"/>
<keyword evidence="2" id="KW-0472">Membrane</keyword>
<dbReference type="Pfam" id="PF24536">
    <property type="entry name" value="NXPE4_C"/>
    <property type="match status" value="1"/>
</dbReference>
<dbReference type="InterPro" id="IPR026845">
    <property type="entry name" value="NXPH/NXPE"/>
</dbReference>
<keyword evidence="2" id="KW-1133">Transmembrane helix</keyword>
<accession>A0A9W7X0H6</accession>
<dbReference type="InterPro" id="IPR014756">
    <property type="entry name" value="Ig_E-set"/>
</dbReference>
<evidence type="ECO:0000256" key="1">
    <source>
        <dbReference type="ARBA" id="ARBA00005431"/>
    </source>
</evidence>